<protein>
    <recommendedName>
        <fullName evidence="3">Thyroglobulin</fullName>
    </recommendedName>
</protein>
<comment type="caution">
    <text evidence="1">The sequence shown here is derived from an EMBL/GenBank/DDBJ whole genome shotgun (WGS) entry which is preliminary data.</text>
</comment>
<organism evidence="1 2">
    <name type="scientific">Pleurodeles waltl</name>
    <name type="common">Iberian ribbed newt</name>
    <dbReference type="NCBI Taxonomy" id="8319"/>
    <lineage>
        <taxon>Eukaryota</taxon>
        <taxon>Metazoa</taxon>
        <taxon>Chordata</taxon>
        <taxon>Craniata</taxon>
        <taxon>Vertebrata</taxon>
        <taxon>Euteleostomi</taxon>
        <taxon>Amphibia</taxon>
        <taxon>Batrachia</taxon>
        <taxon>Caudata</taxon>
        <taxon>Salamandroidea</taxon>
        <taxon>Salamandridae</taxon>
        <taxon>Pleurodelinae</taxon>
        <taxon>Pleurodeles</taxon>
    </lineage>
</organism>
<sequence>CVPTGNVTNDFQQCLCASRWHHMVLQQFERATQALSNVHQQLFLGSCAPRLI</sequence>
<keyword evidence="2" id="KW-1185">Reference proteome</keyword>
<feature type="non-terminal residue" evidence="1">
    <location>
        <position position="52"/>
    </location>
</feature>
<dbReference type="EMBL" id="JANPWB010000011">
    <property type="protein sequence ID" value="KAJ1125576.1"/>
    <property type="molecule type" value="Genomic_DNA"/>
</dbReference>
<evidence type="ECO:0000313" key="2">
    <source>
        <dbReference type="Proteomes" id="UP001066276"/>
    </source>
</evidence>
<dbReference type="AlphaFoldDB" id="A0AAV7PDV0"/>
<evidence type="ECO:0008006" key="3">
    <source>
        <dbReference type="Google" id="ProtNLM"/>
    </source>
</evidence>
<dbReference type="Proteomes" id="UP001066276">
    <property type="component" value="Chromosome 7"/>
</dbReference>
<gene>
    <name evidence="1" type="ORF">NDU88_004004</name>
</gene>
<name>A0AAV7PDV0_PLEWA</name>
<proteinExistence type="predicted"/>
<feature type="non-terminal residue" evidence="1">
    <location>
        <position position="1"/>
    </location>
</feature>
<evidence type="ECO:0000313" key="1">
    <source>
        <dbReference type="EMBL" id="KAJ1125576.1"/>
    </source>
</evidence>
<reference evidence="1" key="1">
    <citation type="journal article" date="2022" name="bioRxiv">
        <title>Sequencing and chromosome-scale assembly of the giantPleurodeles waltlgenome.</title>
        <authorList>
            <person name="Brown T."/>
            <person name="Elewa A."/>
            <person name="Iarovenko S."/>
            <person name="Subramanian E."/>
            <person name="Araus A.J."/>
            <person name="Petzold A."/>
            <person name="Susuki M."/>
            <person name="Suzuki K.-i.T."/>
            <person name="Hayashi T."/>
            <person name="Toyoda A."/>
            <person name="Oliveira C."/>
            <person name="Osipova E."/>
            <person name="Leigh N.D."/>
            <person name="Simon A."/>
            <person name="Yun M.H."/>
        </authorList>
    </citation>
    <scope>NUCLEOTIDE SEQUENCE</scope>
    <source>
        <strain evidence="1">20211129_DDA</strain>
        <tissue evidence="1">Liver</tissue>
    </source>
</reference>
<accession>A0AAV7PDV0</accession>